<feature type="compositionally biased region" description="Polar residues" evidence="1">
    <location>
        <begin position="127"/>
        <end position="151"/>
    </location>
</feature>
<evidence type="ECO:0000313" key="3">
    <source>
        <dbReference type="Proteomes" id="UP001054837"/>
    </source>
</evidence>
<comment type="caution">
    <text evidence="2">The sequence shown here is derived from an EMBL/GenBank/DDBJ whole genome shotgun (WGS) entry which is preliminary data.</text>
</comment>
<evidence type="ECO:0000256" key="1">
    <source>
        <dbReference type="SAM" id="MobiDB-lite"/>
    </source>
</evidence>
<sequence>MDFATAEGSGPFQDHPSDPLLELINPATQAEIDCKVLRHTTALLKTAMEDIDRAVKFRTELGDNNDMNMDKALLMKIEEFINKKTGLEEQVRSYGPCAISNCMFHHKSKKKKANVNEFVKPAKRHASNLNYYSNEEKNGTSTSPKNSNNFD</sequence>
<feature type="region of interest" description="Disordered" evidence="1">
    <location>
        <begin position="126"/>
        <end position="151"/>
    </location>
</feature>
<keyword evidence="3" id="KW-1185">Reference proteome</keyword>
<gene>
    <name evidence="2" type="ORF">CDAR_441221</name>
</gene>
<dbReference type="Proteomes" id="UP001054837">
    <property type="component" value="Unassembled WGS sequence"/>
</dbReference>
<organism evidence="2 3">
    <name type="scientific">Caerostris darwini</name>
    <dbReference type="NCBI Taxonomy" id="1538125"/>
    <lineage>
        <taxon>Eukaryota</taxon>
        <taxon>Metazoa</taxon>
        <taxon>Ecdysozoa</taxon>
        <taxon>Arthropoda</taxon>
        <taxon>Chelicerata</taxon>
        <taxon>Arachnida</taxon>
        <taxon>Araneae</taxon>
        <taxon>Araneomorphae</taxon>
        <taxon>Entelegynae</taxon>
        <taxon>Araneoidea</taxon>
        <taxon>Araneidae</taxon>
        <taxon>Caerostris</taxon>
    </lineage>
</organism>
<dbReference type="AlphaFoldDB" id="A0AAV4PDK3"/>
<proteinExistence type="predicted"/>
<evidence type="ECO:0000313" key="2">
    <source>
        <dbReference type="EMBL" id="GIX95377.1"/>
    </source>
</evidence>
<reference evidence="2 3" key="1">
    <citation type="submission" date="2021-06" db="EMBL/GenBank/DDBJ databases">
        <title>Caerostris darwini draft genome.</title>
        <authorList>
            <person name="Kono N."/>
            <person name="Arakawa K."/>
        </authorList>
    </citation>
    <scope>NUCLEOTIDE SEQUENCE [LARGE SCALE GENOMIC DNA]</scope>
</reference>
<dbReference type="EMBL" id="BPLQ01002729">
    <property type="protein sequence ID" value="GIX95377.1"/>
    <property type="molecule type" value="Genomic_DNA"/>
</dbReference>
<name>A0AAV4PDK3_9ARAC</name>
<protein>
    <submittedName>
        <fullName evidence="2">Uncharacterized protein</fullName>
    </submittedName>
</protein>
<accession>A0AAV4PDK3</accession>